<comment type="similarity">
    <text evidence="1">Belongs to the peptidase A1 family.</text>
</comment>
<dbReference type="InterPro" id="IPR032799">
    <property type="entry name" value="TAXi_C"/>
</dbReference>
<dbReference type="InterPro" id="IPR021109">
    <property type="entry name" value="Peptidase_aspartic_dom_sf"/>
</dbReference>
<dbReference type="InterPro" id="IPR051708">
    <property type="entry name" value="Plant_Aspart_Prot_A1"/>
</dbReference>
<dbReference type="Gene3D" id="2.40.70.10">
    <property type="entry name" value="Acid Proteases"/>
    <property type="match status" value="2"/>
</dbReference>
<keyword evidence="2 9" id="KW-0645">Protease</keyword>
<dbReference type="Pfam" id="PF14541">
    <property type="entry name" value="TAXi_C"/>
    <property type="match status" value="1"/>
</dbReference>
<keyword evidence="7" id="KW-0732">Signal</keyword>
<dbReference type="EMBL" id="JAMFTS010000003">
    <property type="protein sequence ID" value="KAJ4772440.1"/>
    <property type="molecule type" value="Genomic_DNA"/>
</dbReference>
<dbReference type="InterPro" id="IPR033121">
    <property type="entry name" value="PEPTIDASE_A1"/>
</dbReference>
<dbReference type="GO" id="GO:0004190">
    <property type="term" value="F:aspartic-type endopeptidase activity"/>
    <property type="evidence" value="ECO:0007669"/>
    <property type="project" value="UniProtKB-KW"/>
</dbReference>
<evidence type="ECO:0000259" key="8">
    <source>
        <dbReference type="PROSITE" id="PS51767"/>
    </source>
</evidence>
<evidence type="ECO:0000256" key="1">
    <source>
        <dbReference type="ARBA" id="ARBA00007447"/>
    </source>
</evidence>
<dbReference type="InterPro" id="IPR034161">
    <property type="entry name" value="Pepsin-like_plant"/>
</dbReference>
<feature type="signal peptide" evidence="7">
    <location>
        <begin position="1"/>
        <end position="18"/>
    </location>
</feature>
<keyword evidence="10" id="KW-1185">Reference proteome</keyword>
<name>A0AAV8E043_9POAL</name>
<feature type="active site" evidence="6">
    <location>
        <position position="323"/>
    </location>
</feature>
<evidence type="ECO:0000256" key="3">
    <source>
        <dbReference type="ARBA" id="ARBA00022750"/>
    </source>
</evidence>
<evidence type="ECO:0000256" key="7">
    <source>
        <dbReference type="SAM" id="SignalP"/>
    </source>
</evidence>
<dbReference type="GO" id="GO:0005576">
    <property type="term" value="C:extracellular region"/>
    <property type="evidence" value="ECO:0007669"/>
    <property type="project" value="TreeGrafter"/>
</dbReference>
<evidence type="ECO:0000256" key="4">
    <source>
        <dbReference type="ARBA" id="ARBA00022801"/>
    </source>
</evidence>
<dbReference type="PROSITE" id="PS51767">
    <property type="entry name" value="PEPTIDASE_A1"/>
    <property type="match status" value="1"/>
</dbReference>
<dbReference type="PRINTS" id="PR00792">
    <property type="entry name" value="PEPSIN"/>
</dbReference>
<keyword evidence="3" id="KW-0064">Aspartyl protease</keyword>
<keyword evidence="4" id="KW-0378">Hydrolase</keyword>
<evidence type="ECO:0000256" key="2">
    <source>
        <dbReference type="ARBA" id="ARBA00022670"/>
    </source>
</evidence>
<feature type="active site" evidence="6">
    <location>
        <position position="107"/>
    </location>
</feature>
<evidence type="ECO:0000313" key="9">
    <source>
        <dbReference type="EMBL" id="KAJ4772440.1"/>
    </source>
</evidence>
<dbReference type="PANTHER" id="PTHR47967">
    <property type="entry name" value="OS07G0603500 PROTEIN-RELATED"/>
    <property type="match status" value="1"/>
</dbReference>
<accession>A0AAV8E043</accession>
<feature type="chain" id="PRO_5043686951" evidence="7">
    <location>
        <begin position="19"/>
        <end position="457"/>
    </location>
</feature>
<dbReference type="SUPFAM" id="SSF50630">
    <property type="entry name" value="Acid proteases"/>
    <property type="match status" value="1"/>
</dbReference>
<evidence type="ECO:0000256" key="5">
    <source>
        <dbReference type="ARBA" id="ARBA00023180"/>
    </source>
</evidence>
<protein>
    <submittedName>
        <fullName evidence="9">Eukaryotic aspartyl protease family protein</fullName>
    </submittedName>
</protein>
<comment type="caution">
    <text evidence="9">The sequence shown here is derived from an EMBL/GenBank/DDBJ whole genome shotgun (WGS) entry which is preliminary data.</text>
</comment>
<sequence length="457" mass="49483">MSPIILLSLFLLPLISKASTPPLQLSLHLHSHSPPLSSQTQQQHPLLPLSVSSLLRATILKNLNHSHSHPNPNTSPSLSPLLPHSYGGYSLSLSLGSPPRPFPFLFDTASHLSWLPCSHSFRCLHCLPSPSPLPLYFPNSSFSSRLVGCRNPSCYWIHPSHSCPYNTTLCSPYLLVYGSGSTGGLLVLDKLNLPGQTLPNFMFGCSLFSDRQPPAGLAGFGRGSPSVPSQLGLTRFAYCLVSRKFDDDSAVSGSLFLGGSADVPLASKDLQFIPFVQNPTKSLPFSVYYYVALRKITVGGKKVQLQTKALYPGHAGDGGSIIDSGTTFTYMEPTPFHSLVDTFTQVIGGRYNRSALIESRTGLKPCFSLPTKTSQLELPQLVFHFKGGAAMKLPVENYFVVADAGAVCLAIVTDGAARHGASGPSIIIGSFQQQNYYMLYDLAGERLGFRQQNCVRH</sequence>
<dbReference type="InterPro" id="IPR001461">
    <property type="entry name" value="Aspartic_peptidase_A1"/>
</dbReference>
<dbReference type="AlphaFoldDB" id="A0AAV8E043"/>
<feature type="domain" description="Peptidase A1" evidence="8">
    <location>
        <begin position="89"/>
        <end position="450"/>
    </location>
</feature>
<dbReference type="Pfam" id="PF14543">
    <property type="entry name" value="TAXi_N"/>
    <property type="match status" value="1"/>
</dbReference>
<gene>
    <name evidence="9" type="ORF">LUZ62_056697</name>
</gene>
<organism evidence="9 10">
    <name type="scientific">Rhynchospora pubera</name>
    <dbReference type="NCBI Taxonomy" id="906938"/>
    <lineage>
        <taxon>Eukaryota</taxon>
        <taxon>Viridiplantae</taxon>
        <taxon>Streptophyta</taxon>
        <taxon>Embryophyta</taxon>
        <taxon>Tracheophyta</taxon>
        <taxon>Spermatophyta</taxon>
        <taxon>Magnoliopsida</taxon>
        <taxon>Liliopsida</taxon>
        <taxon>Poales</taxon>
        <taxon>Cyperaceae</taxon>
        <taxon>Cyperoideae</taxon>
        <taxon>Rhynchosporeae</taxon>
        <taxon>Rhynchospora</taxon>
    </lineage>
</organism>
<keyword evidence="5" id="KW-0325">Glycoprotein</keyword>
<dbReference type="Proteomes" id="UP001140206">
    <property type="component" value="Chromosome 3"/>
</dbReference>
<proteinExistence type="inferred from homology"/>
<dbReference type="InterPro" id="IPR032861">
    <property type="entry name" value="TAXi_N"/>
</dbReference>
<evidence type="ECO:0000313" key="10">
    <source>
        <dbReference type="Proteomes" id="UP001140206"/>
    </source>
</evidence>
<dbReference type="GO" id="GO:0006508">
    <property type="term" value="P:proteolysis"/>
    <property type="evidence" value="ECO:0007669"/>
    <property type="project" value="UniProtKB-KW"/>
</dbReference>
<evidence type="ECO:0000256" key="6">
    <source>
        <dbReference type="PIRSR" id="PIRSR601461-1"/>
    </source>
</evidence>
<dbReference type="CDD" id="cd05476">
    <property type="entry name" value="pepsin_A_like_plant"/>
    <property type="match status" value="1"/>
</dbReference>
<reference evidence="9" key="1">
    <citation type="submission" date="2022-08" db="EMBL/GenBank/DDBJ databases">
        <authorList>
            <person name="Marques A."/>
        </authorList>
    </citation>
    <scope>NUCLEOTIDE SEQUENCE</scope>
    <source>
        <strain evidence="9">RhyPub2mFocal</strain>
        <tissue evidence="9">Leaves</tissue>
    </source>
</reference>
<dbReference type="PANTHER" id="PTHR47967:SF36">
    <property type="entry name" value="PEPTIDASE A1 DOMAIN-CONTAINING PROTEIN"/>
    <property type="match status" value="1"/>
</dbReference>